<keyword evidence="7 10" id="KW-0406">Ion transport</keyword>
<dbReference type="GO" id="GO:0005886">
    <property type="term" value="C:plasma membrane"/>
    <property type="evidence" value="ECO:0007669"/>
    <property type="project" value="UniProtKB-SubCell"/>
</dbReference>
<keyword evidence="6 10" id="KW-0915">Sodium</keyword>
<organism evidence="12 13">
    <name type="scientific">Umezawaea tangerina</name>
    <dbReference type="NCBI Taxonomy" id="84725"/>
    <lineage>
        <taxon>Bacteria</taxon>
        <taxon>Bacillati</taxon>
        <taxon>Actinomycetota</taxon>
        <taxon>Actinomycetes</taxon>
        <taxon>Pseudonocardiales</taxon>
        <taxon>Pseudonocardiaceae</taxon>
        <taxon>Umezawaea</taxon>
    </lineage>
</organism>
<dbReference type="GO" id="GO:0098719">
    <property type="term" value="P:sodium ion import across plasma membrane"/>
    <property type="evidence" value="ECO:0007669"/>
    <property type="project" value="TreeGrafter"/>
</dbReference>
<keyword evidence="5 10" id="KW-1133">Transmembrane helix</keyword>
<reference evidence="12 13" key="1">
    <citation type="submission" date="2018-03" db="EMBL/GenBank/DDBJ databases">
        <title>Genomic Encyclopedia of Archaeal and Bacterial Type Strains, Phase II (KMG-II): from individual species to whole genera.</title>
        <authorList>
            <person name="Goeker M."/>
        </authorList>
    </citation>
    <scope>NUCLEOTIDE SEQUENCE [LARGE SCALE GENOMIC DNA]</scope>
    <source>
        <strain evidence="12 13">DSM 44720</strain>
    </source>
</reference>
<dbReference type="Proteomes" id="UP000239494">
    <property type="component" value="Unassembled WGS sequence"/>
</dbReference>
<dbReference type="InterPro" id="IPR006153">
    <property type="entry name" value="Cation/H_exchanger_TM"/>
</dbReference>
<feature type="transmembrane region" description="Helical" evidence="10">
    <location>
        <begin position="78"/>
        <end position="95"/>
    </location>
</feature>
<evidence type="ECO:0000256" key="5">
    <source>
        <dbReference type="ARBA" id="ARBA00022989"/>
    </source>
</evidence>
<feature type="transmembrane region" description="Helical" evidence="10">
    <location>
        <begin position="136"/>
        <end position="159"/>
    </location>
</feature>
<protein>
    <submittedName>
        <fullName evidence="12">Sodium/proton antiporter (CPA1 family)</fullName>
    </submittedName>
</protein>
<comment type="subcellular location">
    <subcellularLocation>
        <location evidence="1 10">Cell membrane</location>
        <topology evidence="1 10">Multi-pass membrane protein</topology>
    </subcellularLocation>
</comment>
<evidence type="ECO:0000256" key="3">
    <source>
        <dbReference type="ARBA" id="ARBA00022475"/>
    </source>
</evidence>
<dbReference type="PANTHER" id="PTHR10110">
    <property type="entry name" value="SODIUM/HYDROGEN EXCHANGER"/>
    <property type="match status" value="1"/>
</dbReference>
<sequence>MDGTTVHGTGHDLPPRHLVGHYVPVLGLEIVVVLGVAILLSGVVAPRLHVAPPLVLLACGALLGFVPALRGVSLPPELMLLVFLPALLYWESLTTSLREIRSNLRSIVLASTLLVVATAASVAVVAHALGLPWAPAWVLGAAVAPTDATAVGAIARGLPRRTVTTLRAESLVNDGTALVIYGLAIGVTVGEQQLGLGSVAGLTLLAYAGGAVAGLVAAWLSVQTRRRLDNPLLENVLSVVTPFLAFLLAEFAHASGVLAVVVCGLALSQIGPRLVRADTRQQSTAFWSLSTFLLNGALFVLIGLQAQTAIRGLTTTIGTALVLVGVISAAVFGTRLLWMFTVPYVVRALDRRPEQRLRRVGPRVRMVSVMAGFRGAVSLAAALAVPEVIASGEEFPGRDTIIFVTSGVVVVTLVAQGLLLPVVVRWARLGPDTEVEEERLMAQRIMSEEATAALPELAAQLGTSGAVHERLRQEHEKHLRKLHAGNDEDAERFRVYNDEYTALRLAVIAHKRATVVRLRDERSIDDTVLRQIQSTLDIEEVRLSRREIAE</sequence>
<evidence type="ECO:0000256" key="7">
    <source>
        <dbReference type="ARBA" id="ARBA00023065"/>
    </source>
</evidence>
<evidence type="ECO:0000313" key="12">
    <source>
        <dbReference type="EMBL" id="PRY38023.1"/>
    </source>
</evidence>
<dbReference type="Gene3D" id="6.10.140.1330">
    <property type="match status" value="1"/>
</dbReference>
<keyword evidence="13" id="KW-1185">Reference proteome</keyword>
<dbReference type="EMBL" id="PVTF01000009">
    <property type="protein sequence ID" value="PRY38023.1"/>
    <property type="molecule type" value="Genomic_DNA"/>
</dbReference>
<dbReference type="GO" id="GO:0015386">
    <property type="term" value="F:potassium:proton antiporter activity"/>
    <property type="evidence" value="ECO:0007669"/>
    <property type="project" value="TreeGrafter"/>
</dbReference>
<feature type="transmembrane region" description="Helical" evidence="10">
    <location>
        <begin position="284"/>
        <end position="305"/>
    </location>
</feature>
<dbReference type="Pfam" id="PF00999">
    <property type="entry name" value="Na_H_Exchanger"/>
    <property type="match status" value="1"/>
</dbReference>
<dbReference type="AlphaFoldDB" id="A0A2T0SXE5"/>
<evidence type="ECO:0000313" key="13">
    <source>
        <dbReference type="Proteomes" id="UP000239494"/>
    </source>
</evidence>
<dbReference type="InterPro" id="IPR018422">
    <property type="entry name" value="Cation/H_exchanger_CPA1"/>
</dbReference>
<keyword evidence="2 10" id="KW-0813">Transport</keyword>
<feature type="transmembrane region" description="Helical" evidence="10">
    <location>
        <begin position="54"/>
        <end position="72"/>
    </location>
</feature>
<accession>A0A2T0SXE5</accession>
<comment type="caution">
    <text evidence="10">Lacks conserved residue(s) required for the propagation of feature annotation.</text>
</comment>
<gene>
    <name evidence="12" type="ORF">CLV43_109243</name>
</gene>
<evidence type="ECO:0000256" key="4">
    <source>
        <dbReference type="ARBA" id="ARBA00022692"/>
    </source>
</evidence>
<feature type="transmembrane region" description="Helical" evidence="10">
    <location>
        <begin position="171"/>
        <end position="190"/>
    </location>
</feature>
<feature type="transmembrane region" description="Helical" evidence="10">
    <location>
        <begin position="22"/>
        <end position="42"/>
    </location>
</feature>
<evidence type="ECO:0000256" key="9">
    <source>
        <dbReference type="ARBA" id="ARBA00023201"/>
    </source>
</evidence>
<feature type="domain" description="Cation/H+ exchanger transmembrane" evidence="11">
    <location>
        <begin position="36"/>
        <end position="426"/>
    </location>
</feature>
<evidence type="ECO:0000259" key="11">
    <source>
        <dbReference type="Pfam" id="PF00999"/>
    </source>
</evidence>
<dbReference type="NCBIfam" id="TIGR00831">
    <property type="entry name" value="a_cpa1"/>
    <property type="match status" value="1"/>
</dbReference>
<feature type="transmembrane region" description="Helical" evidence="10">
    <location>
        <begin position="401"/>
        <end position="424"/>
    </location>
</feature>
<keyword evidence="8 10" id="KW-0472">Membrane</keyword>
<comment type="similarity">
    <text evidence="10">Belongs to the monovalent cation:proton antiporter 1 (CPA1) transporter (TC 2.A.36) family.</text>
</comment>
<feature type="transmembrane region" description="Helical" evidence="10">
    <location>
        <begin position="196"/>
        <end position="220"/>
    </location>
</feature>
<name>A0A2T0SXE5_9PSEU</name>
<evidence type="ECO:0000256" key="8">
    <source>
        <dbReference type="ARBA" id="ARBA00023136"/>
    </source>
</evidence>
<proteinExistence type="inferred from homology"/>
<evidence type="ECO:0000256" key="6">
    <source>
        <dbReference type="ARBA" id="ARBA00023053"/>
    </source>
</evidence>
<dbReference type="InterPro" id="IPR004705">
    <property type="entry name" value="Cation/H_exchanger_CPA1_bac"/>
</dbReference>
<keyword evidence="3 10" id="KW-1003">Cell membrane</keyword>
<dbReference type="GO" id="GO:0051453">
    <property type="term" value="P:regulation of intracellular pH"/>
    <property type="evidence" value="ECO:0007669"/>
    <property type="project" value="TreeGrafter"/>
</dbReference>
<feature type="transmembrane region" description="Helical" evidence="10">
    <location>
        <begin position="317"/>
        <end position="346"/>
    </location>
</feature>
<evidence type="ECO:0000256" key="1">
    <source>
        <dbReference type="ARBA" id="ARBA00004651"/>
    </source>
</evidence>
<feature type="transmembrane region" description="Helical" evidence="10">
    <location>
        <begin position="107"/>
        <end position="130"/>
    </location>
</feature>
<dbReference type="GO" id="GO:0015385">
    <property type="term" value="F:sodium:proton antiporter activity"/>
    <property type="evidence" value="ECO:0007669"/>
    <property type="project" value="InterPro"/>
</dbReference>
<keyword evidence="10" id="KW-0050">Antiport</keyword>
<evidence type="ECO:0000256" key="2">
    <source>
        <dbReference type="ARBA" id="ARBA00022448"/>
    </source>
</evidence>
<comment type="function">
    <text evidence="10">Na(+)/H(+) antiporter that extrudes sodium in exchange for external protons.</text>
</comment>
<comment type="caution">
    <text evidence="12">The sequence shown here is derived from an EMBL/GenBank/DDBJ whole genome shotgun (WGS) entry which is preliminary data.</text>
</comment>
<dbReference type="PANTHER" id="PTHR10110:SF86">
    <property type="entry name" value="SODIUM_HYDROGEN EXCHANGER 7"/>
    <property type="match status" value="1"/>
</dbReference>
<keyword evidence="9 10" id="KW-0739">Sodium transport</keyword>
<evidence type="ECO:0000256" key="10">
    <source>
        <dbReference type="RuleBase" id="RU366002"/>
    </source>
</evidence>
<keyword evidence="4 10" id="KW-0812">Transmembrane</keyword>